<reference evidence="4" key="1">
    <citation type="journal article" date="2019" name="Int. J. Syst. Evol. Microbiol.">
        <title>The Global Catalogue of Microorganisms (GCM) 10K type strain sequencing project: providing services to taxonomists for standard genome sequencing and annotation.</title>
        <authorList>
            <consortium name="The Broad Institute Genomics Platform"/>
            <consortium name="The Broad Institute Genome Sequencing Center for Infectious Disease"/>
            <person name="Wu L."/>
            <person name="Ma J."/>
        </authorList>
    </citation>
    <scope>NUCLEOTIDE SEQUENCE [LARGE SCALE GENOMIC DNA]</scope>
    <source>
        <strain evidence="4">JCM 3369</strain>
    </source>
</reference>
<evidence type="ECO:0000259" key="2">
    <source>
        <dbReference type="Pfam" id="PF11181"/>
    </source>
</evidence>
<feature type="domain" description="General stress protein 17M-like" evidence="2">
    <location>
        <begin position="15"/>
        <end position="85"/>
    </location>
</feature>
<gene>
    <name evidence="3" type="ORF">ACFO3F_02470</name>
</gene>
<keyword evidence="1" id="KW-0472">Membrane</keyword>
<name>A0ABV9D7R8_9MICO</name>
<comment type="caution">
    <text evidence="3">The sequence shown here is derived from an EMBL/GenBank/DDBJ whole genome shotgun (WGS) entry which is preliminary data.</text>
</comment>
<proteinExistence type="predicted"/>
<dbReference type="RefSeq" id="WP_122825409.1">
    <property type="nucleotide sequence ID" value="NZ_CP033325.1"/>
</dbReference>
<sequence length="160" mass="16983">MTDTVPGPAARYEPVVEVTTYPEAQRLVDRLSDRGFPVEHVRIVGVGIRSVEQVTGRRTNGRAALDGAAGGAWFGLLVGLLLALFVVDVQWLTVLLVAVAFGAAWGALFGFLAHWSTGGRRDFSSVTSFEASRYEIQVDAAHRAEAAHLLGDAATPPGPA</sequence>
<evidence type="ECO:0000313" key="3">
    <source>
        <dbReference type="EMBL" id="MFC4554100.1"/>
    </source>
</evidence>
<dbReference type="InterPro" id="IPR025889">
    <property type="entry name" value="GSP17M-like_dom"/>
</dbReference>
<feature type="transmembrane region" description="Helical" evidence="1">
    <location>
        <begin position="91"/>
        <end position="113"/>
    </location>
</feature>
<feature type="transmembrane region" description="Helical" evidence="1">
    <location>
        <begin position="63"/>
        <end position="85"/>
    </location>
</feature>
<dbReference type="EMBL" id="JBHSGF010000001">
    <property type="protein sequence ID" value="MFC4554100.1"/>
    <property type="molecule type" value="Genomic_DNA"/>
</dbReference>
<keyword evidence="1" id="KW-1133">Transmembrane helix</keyword>
<keyword evidence="4" id="KW-1185">Reference proteome</keyword>
<evidence type="ECO:0000256" key="1">
    <source>
        <dbReference type="SAM" id="Phobius"/>
    </source>
</evidence>
<dbReference type="Pfam" id="PF11181">
    <property type="entry name" value="YflT"/>
    <property type="match status" value="1"/>
</dbReference>
<evidence type="ECO:0000313" key="4">
    <source>
        <dbReference type="Proteomes" id="UP001595955"/>
    </source>
</evidence>
<accession>A0ABV9D7R8</accession>
<keyword evidence="1" id="KW-0812">Transmembrane</keyword>
<protein>
    <submittedName>
        <fullName evidence="3">General stress protein</fullName>
    </submittedName>
</protein>
<dbReference type="Proteomes" id="UP001595955">
    <property type="component" value="Unassembled WGS sequence"/>
</dbReference>
<organism evidence="3 4">
    <name type="scientific">Georgenia faecalis</name>
    <dbReference type="NCBI Taxonomy" id="2483799"/>
    <lineage>
        <taxon>Bacteria</taxon>
        <taxon>Bacillati</taxon>
        <taxon>Actinomycetota</taxon>
        <taxon>Actinomycetes</taxon>
        <taxon>Micrococcales</taxon>
        <taxon>Bogoriellaceae</taxon>
        <taxon>Georgenia</taxon>
    </lineage>
</organism>